<evidence type="ECO:0000313" key="2">
    <source>
        <dbReference type="EMBL" id="KAK9538468.1"/>
    </source>
</evidence>
<dbReference type="EMBL" id="JBCEZU010000023">
    <property type="protein sequence ID" value="KAK9538468.1"/>
    <property type="molecule type" value="Genomic_DNA"/>
</dbReference>
<proteinExistence type="predicted"/>
<evidence type="ECO:0000313" key="3">
    <source>
        <dbReference type="Proteomes" id="UP001488805"/>
    </source>
</evidence>
<keyword evidence="3" id="KW-1185">Reference proteome</keyword>
<organism evidence="2 3">
    <name type="scientific">Zoarces viviparus</name>
    <name type="common">Viviparous eelpout</name>
    <name type="synonym">Blennius viviparus</name>
    <dbReference type="NCBI Taxonomy" id="48416"/>
    <lineage>
        <taxon>Eukaryota</taxon>
        <taxon>Metazoa</taxon>
        <taxon>Chordata</taxon>
        <taxon>Craniata</taxon>
        <taxon>Vertebrata</taxon>
        <taxon>Euteleostomi</taxon>
        <taxon>Actinopterygii</taxon>
        <taxon>Neopterygii</taxon>
        <taxon>Teleostei</taxon>
        <taxon>Neoteleostei</taxon>
        <taxon>Acanthomorphata</taxon>
        <taxon>Eupercaria</taxon>
        <taxon>Perciformes</taxon>
        <taxon>Cottioidei</taxon>
        <taxon>Zoarcales</taxon>
        <taxon>Zoarcidae</taxon>
        <taxon>Zoarcinae</taxon>
        <taxon>Zoarces</taxon>
    </lineage>
</organism>
<evidence type="ECO:0000256" key="1">
    <source>
        <dbReference type="SAM" id="MobiDB-lite"/>
    </source>
</evidence>
<comment type="caution">
    <text evidence="2">The sequence shown here is derived from an EMBL/GenBank/DDBJ whole genome shotgun (WGS) entry which is preliminary data.</text>
</comment>
<reference evidence="2 3" key="1">
    <citation type="journal article" date="2024" name="Genome Biol. Evol.">
        <title>Chromosome-level genome assembly of the viviparous eelpout Zoarces viviparus.</title>
        <authorList>
            <person name="Fuhrmann N."/>
            <person name="Brasseur M.V."/>
            <person name="Bakowski C.E."/>
            <person name="Podsiadlowski L."/>
            <person name="Prost S."/>
            <person name="Krehenwinkel H."/>
            <person name="Mayer C."/>
        </authorList>
    </citation>
    <scope>NUCLEOTIDE SEQUENCE [LARGE SCALE GENOMIC DNA]</scope>
    <source>
        <strain evidence="2">NO-MEL_2022_Ind0_liver</strain>
    </source>
</reference>
<accession>A0AAW1FV06</accession>
<protein>
    <submittedName>
        <fullName evidence="2">Uncharacterized protein</fullName>
    </submittedName>
</protein>
<feature type="region of interest" description="Disordered" evidence="1">
    <location>
        <begin position="1"/>
        <end position="20"/>
    </location>
</feature>
<dbReference type="Proteomes" id="UP001488805">
    <property type="component" value="Unassembled WGS sequence"/>
</dbReference>
<sequence length="104" mass="11492">MTGELELVGSNQARRAEPEADTVVKPNRACGITSASFLLLLFDGLPAEQQAHRSNRACCVSRCCDHRQDPFNDFRRSVSSFQLSFGKTRNNCSALTAQVQFVLV</sequence>
<gene>
    <name evidence="2" type="ORF">VZT92_003636</name>
</gene>
<dbReference type="AlphaFoldDB" id="A0AAW1FV06"/>
<name>A0AAW1FV06_ZOAVI</name>